<protein>
    <submittedName>
        <fullName evidence="1">Uncharacterized protein</fullName>
    </submittedName>
</protein>
<dbReference type="EMBL" id="IAAA01040815">
    <property type="protein sequence ID" value="LAA10908.1"/>
    <property type="molecule type" value="mRNA"/>
</dbReference>
<reference evidence="1" key="1">
    <citation type="journal article" date="2016" name="Mol. Ecol. Resour.">
        <title>Evaluation of the impact of RNA preservation methods of spiders for de novo transcriptome assembly.</title>
        <authorList>
            <person name="Kono N."/>
            <person name="Nakamura H."/>
            <person name="Ito Y."/>
            <person name="Tomita M."/>
            <person name="Arakawa K."/>
        </authorList>
    </citation>
    <scope>NUCLEOTIDE SEQUENCE</scope>
    <source>
        <tissue evidence="1">Whole body</tissue>
    </source>
</reference>
<dbReference type="AlphaFoldDB" id="A0A2L2YRW2"/>
<dbReference type="EMBL" id="IAAA01040816">
    <property type="protein sequence ID" value="LAA10909.1"/>
    <property type="molecule type" value="mRNA"/>
</dbReference>
<accession>A0A2L2YRW2</accession>
<sequence length="64" mass="7516">MESFYKDPKHPASFGGADAIHRVLKGKENANTVKKWLSFKDSYTLHKPVRRKFQRNRVLIESKK</sequence>
<organism evidence="1">
    <name type="scientific">Parasteatoda tepidariorum</name>
    <name type="common">Common house spider</name>
    <name type="synonym">Achaearanea tepidariorum</name>
    <dbReference type="NCBI Taxonomy" id="114398"/>
    <lineage>
        <taxon>Eukaryota</taxon>
        <taxon>Metazoa</taxon>
        <taxon>Ecdysozoa</taxon>
        <taxon>Arthropoda</taxon>
        <taxon>Chelicerata</taxon>
        <taxon>Arachnida</taxon>
        <taxon>Araneae</taxon>
        <taxon>Araneomorphae</taxon>
        <taxon>Entelegynae</taxon>
        <taxon>Araneoidea</taxon>
        <taxon>Theridiidae</taxon>
        <taxon>Parasteatoda</taxon>
    </lineage>
</organism>
<name>A0A2L2YRW2_PARTP</name>
<evidence type="ECO:0000313" key="1">
    <source>
        <dbReference type="EMBL" id="LAA10908.1"/>
    </source>
</evidence>
<proteinExistence type="evidence at transcript level"/>